<evidence type="ECO:0000256" key="7">
    <source>
        <dbReference type="ARBA" id="ARBA00022679"/>
    </source>
</evidence>
<comment type="similarity">
    <text evidence="5">Belongs to the class-II pyridoxal-phosphate-dependent aminotransferase family.</text>
</comment>
<sequence length="480" mass="52284">MSSAVMNMTSLALGWFSSSFDAPLARAVVFGVHIDGHLVLEVLLILVILFQLSRKSYKPPKKPLTEKEIDDLCEEWVPEPLHPPITEEMVVEPPTLESAAGPHTIIDGKEVVNFASANYLGLVGNEKIIDSCVDSLEKYGVGSCGPRGFYGTIDVHLDCETRIAKFLGTPDSILYSYGISTIFSVIPAFCKKGDIIVADDGVNWAVQNGLHLSRSTIVYFKHNDMASLQSALEKTTKGNRRAEKLRRYIVIEAVYQNSGQVAPLDEIVRLKEKYRFRLIMDESNSFGVLGNSGRGLSEHCGVPIEQVDIITAGMGNSLATDGGFCTGSVRVVDHQRLSSSGYVFSASLPPYLASAAISAVNHLEENPAILASLRNNIALLWKCLSDVPGLTISSHPQSPIVFLKLKNSTGSFKSDMQLLDNIVDRVLKEDSVFLVTSKRSKLDKCRLPAGIRMFVSAGHSEADVRKAAESLKRVAGSLLS</sequence>
<dbReference type="RefSeq" id="XP_039128989.1">
    <property type="nucleotide sequence ID" value="XM_039273055.1"/>
</dbReference>
<reference evidence="16" key="1">
    <citation type="submission" date="2025-05" db="UniProtKB">
        <authorList>
            <consortium name="RefSeq"/>
        </authorList>
    </citation>
    <scope>NUCLEOTIDE SEQUENCE [LARGE SCALE GENOMIC DNA]</scope>
</reference>
<comment type="subcellular location">
    <subcellularLocation>
        <location evidence="2">Endoplasmic reticulum membrane</location>
        <topology evidence="2">Single-pass membrane protein</topology>
    </subcellularLocation>
</comment>
<evidence type="ECO:0000259" key="15">
    <source>
        <dbReference type="Pfam" id="PF00155"/>
    </source>
</evidence>
<dbReference type="InterPro" id="IPR050087">
    <property type="entry name" value="AON_synthase_class-II"/>
</dbReference>
<proteinExistence type="inferred from homology"/>
<keyword evidence="8" id="KW-0663">Pyridoxal phosphate</keyword>
<dbReference type="InterPro" id="IPR015422">
    <property type="entry name" value="PyrdxlP-dep_Trfase_small"/>
</dbReference>
<evidence type="ECO:0000256" key="3">
    <source>
        <dbReference type="ARBA" id="ARBA00004760"/>
    </source>
</evidence>
<dbReference type="GO" id="GO:0046513">
    <property type="term" value="P:ceramide biosynthetic process"/>
    <property type="evidence" value="ECO:0007669"/>
    <property type="project" value="TreeGrafter"/>
</dbReference>
<dbReference type="PANTHER" id="PTHR13693:SF2">
    <property type="entry name" value="SERINE PALMITOYLTRANSFERASE 1"/>
    <property type="match status" value="1"/>
</dbReference>
<evidence type="ECO:0000256" key="5">
    <source>
        <dbReference type="ARBA" id="ARBA00008392"/>
    </source>
</evidence>
<comment type="pathway">
    <text evidence="3">Lipid metabolism; sphingolipid metabolism.</text>
</comment>
<keyword evidence="7" id="KW-0808">Transferase</keyword>
<evidence type="ECO:0000256" key="6">
    <source>
        <dbReference type="ARBA" id="ARBA00013220"/>
    </source>
</evidence>
<protein>
    <recommendedName>
        <fullName evidence="6">serine C-palmitoyltransferase</fullName>
        <ecNumber evidence="6">2.3.1.50</ecNumber>
    </recommendedName>
</protein>
<comment type="subunit">
    <text evidence="14">Heterodimer with LCB2. Component of the serine palmitoyltransferase (SPT) complex, composed of LCB1 and LCB2.</text>
</comment>
<dbReference type="Gene3D" id="3.40.640.10">
    <property type="entry name" value="Type I PLP-dependent aspartate aminotransferase-like (Major domain)"/>
    <property type="match status" value="1"/>
</dbReference>
<dbReference type="InterPro" id="IPR015424">
    <property type="entry name" value="PyrdxlP-dep_Trfase"/>
</dbReference>
<keyword evidence="16" id="KW-1185">Reference proteome</keyword>
<keyword evidence="10" id="KW-0443">Lipid metabolism</keyword>
<evidence type="ECO:0000256" key="10">
    <source>
        <dbReference type="ARBA" id="ARBA00023098"/>
    </source>
</evidence>
<dbReference type="GO" id="GO:0005789">
    <property type="term" value="C:endoplasmic reticulum membrane"/>
    <property type="evidence" value="ECO:0007669"/>
    <property type="project" value="UniProtKB-SubCell"/>
</dbReference>
<dbReference type="InterPro" id="IPR004839">
    <property type="entry name" value="Aminotransferase_I/II_large"/>
</dbReference>
<evidence type="ECO:0000256" key="4">
    <source>
        <dbReference type="ARBA" id="ARBA00004991"/>
    </source>
</evidence>
<gene>
    <name evidence="17" type="primary">LOC120265163</name>
</gene>
<accession>A0AB40BNK2</accession>
<evidence type="ECO:0000256" key="9">
    <source>
        <dbReference type="ARBA" id="ARBA00022919"/>
    </source>
</evidence>
<comment type="catalytic activity">
    <reaction evidence="12">
        <text>L-serine + hexadecanoyl-CoA + H(+) = 3-oxosphinganine + CO2 + CoA</text>
        <dbReference type="Rhea" id="RHEA:14761"/>
        <dbReference type="ChEBI" id="CHEBI:15378"/>
        <dbReference type="ChEBI" id="CHEBI:16526"/>
        <dbReference type="ChEBI" id="CHEBI:33384"/>
        <dbReference type="ChEBI" id="CHEBI:57287"/>
        <dbReference type="ChEBI" id="CHEBI:57379"/>
        <dbReference type="ChEBI" id="CHEBI:58299"/>
        <dbReference type="EC" id="2.3.1.50"/>
    </reaction>
</comment>
<evidence type="ECO:0000256" key="8">
    <source>
        <dbReference type="ARBA" id="ARBA00022898"/>
    </source>
</evidence>
<evidence type="ECO:0000313" key="17">
    <source>
        <dbReference type="RefSeq" id="XP_039128989.1"/>
    </source>
</evidence>
<comment type="pathway">
    <text evidence="4">Sphingolipid metabolism.</text>
</comment>
<evidence type="ECO:0000256" key="11">
    <source>
        <dbReference type="ARBA" id="ARBA00023315"/>
    </source>
</evidence>
<dbReference type="EC" id="2.3.1.50" evidence="6"/>
<evidence type="ECO:0000256" key="13">
    <source>
        <dbReference type="ARBA" id="ARBA00055770"/>
    </source>
</evidence>
<dbReference type="GO" id="GO:0030170">
    <property type="term" value="F:pyridoxal phosphate binding"/>
    <property type="evidence" value="ECO:0007669"/>
    <property type="project" value="InterPro"/>
</dbReference>
<name>A0AB40BNK2_DIOCR</name>
<evidence type="ECO:0000313" key="16">
    <source>
        <dbReference type="Proteomes" id="UP001515500"/>
    </source>
</evidence>
<dbReference type="FunFam" id="3.40.640.10:FF:000049">
    <property type="entry name" value="serine palmitoyltransferase 1 isoform X1"/>
    <property type="match status" value="1"/>
</dbReference>
<evidence type="ECO:0000256" key="1">
    <source>
        <dbReference type="ARBA" id="ARBA00001933"/>
    </source>
</evidence>
<dbReference type="Gene3D" id="3.90.1150.10">
    <property type="entry name" value="Aspartate Aminotransferase, domain 1"/>
    <property type="match status" value="1"/>
</dbReference>
<evidence type="ECO:0000256" key="2">
    <source>
        <dbReference type="ARBA" id="ARBA00004389"/>
    </source>
</evidence>
<evidence type="ECO:0000256" key="12">
    <source>
        <dbReference type="ARBA" id="ARBA00048528"/>
    </source>
</evidence>
<comment type="function">
    <text evidence="13">Serine palmitoyltransferase (SPT). The heterodimer formed with LCB2 constitutes the catalytic core.</text>
</comment>
<reference evidence="17" key="2">
    <citation type="submission" date="2025-08" db="UniProtKB">
        <authorList>
            <consortium name="RefSeq"/>
        </authorList>
    </citation>
    <scope>IDENTIFICATION</scope>
</reference>
<keyword evidence="11" id="KW-0012">Acyltransferase</keyword>
<dbReference type="Proteomes" id="UP001515500">
    <property type="component" value="Chromosome 1"/>
</dbReference>
<feature type="domain" description="Aminotransferase class I/classII large" evidence="15">
    <location>
        <begin position="110"/>
        <end position="471"/>
    </location>
</feature>
<dbReference type="Pfam" id="PF00155">
    <property type="entry name" value="Aminotran_1_2"/>
    <property type="match status" value="1"/>
</dbReference>
<dbReference type="SUPFAM" id="SSF53383">
    <property type="entry name" value="PLP-dependent transferases"/>
    <property type="match status" value="1"/>
</dbReference>
<dbReference type="GO" id="GO:0004758">
    <property type="term" value="F:serine C-palmitoyltransferase activity"/>
    <property type="evidence" value="ECO:0007669"/>
    <property type="project" value="UniProtKB-EC"/>
</dbReference>
<dbReference type="GeneID" id="120265163"/>
<organism evidence="16 17">
    <name type="scientific">Dioscorea cayennensis subsp. rotundata</name>
    <name type="common">White Guinea yam</name>
    <name type="synonym">Dioscorea rotundata</name>
    <dbReference type="NCBI Taxonomy" id="55577"/>
    <lineage>
        <taxon>Eukaryota</taxon>
        <taxon>Viridiplantae</taxon>
        <taxon>Streptophyta</taxon>
        <taxon>Embryophyta</taxon>
        <taxon>Tracheophyta</taxon>
        <taxon>Spermatophyta</taxon>
        <taxon>Magnoliopsida</taxon>
        <taxon>Liliopsida</taxon>
        <taxon>Dioscoreales</taxon>
        <taxon>Dioscoreaceae</taxon>
        <taxon>Dioscorea</taxon>
    </lineage>
</organism>
<evidence type="ECO:0000256" key="14">
    <source>
        <dbReference type="ARBA" id="ARBA00066017"/>
    </source>
</evidence>
<dbReference type="PANTHER" id="PTHR13693">
    <property type="entry name" value="CLASS II AMINOTRANSFERASE/8-AMINO-7-OXONONANOATE SYNTHASE"/>
    <property type="match status" value="1"/>
</dbReference>
<dbReference type="AlphaFoldDB" id="A0AB40BNK2"/>
<dbReference type="GO" id="GO:0046512">
    <property type="term" value="P:sphingosine biosynthetic process"/>
    <property type="evidence" value="ECO:0007669"/>
    <property type="project" value="TreeGrafter"/>
</dbReference>
<comment type="cofactor">
    <cofactor evidence="1">
        <name>pyridoxal 5'-phosphate</name>
        <dbReference type="ChEBI" id="CHEBI:597326"/>
    </cofactor>
</comment>
<keyword evidence="9" id="KW-0746">Sphingolipid metabolism</keyword>
<dbReference type="InterPro" id="IPR015421">
    <property type="entry name" value="PyrdxlP-dep_Trfase_major"/>
</dbReference>